<evidence type="ECO:0000256" key="1">
    <source>
        <dbReference type="SAM" id="MobiDB-lite"/>
    </source>
</evidence>
<organism evidence="2">
    <name type="scientific">Chromera velia CCMP2878</name>
    <dbReference type="NCBI Taxonomy" id="1169474"/>
    <lineage>
        <taxon>Eukaryota</taxon>
        <taxon>Sar</taxon>
        <taxon>Alveolata</taxon>
        <taxon>Colpodellida</taxon>
        <taxon>Chromeraceae</taxon>
        <taxon>Chromera</taxon>
    </lineage>
</organism>
<dbReference type="PhylomeDB" id="A0A0G4HUL9"/>
<reference evidence="2" key="1">
    <citation type="submission" date="2014-11" db="EMBL/GenBank/DDBJ databases">
        <authorList>
            <person name="Otto D Thomas"/>
            <person name="Naeem Raeece"/>
        </authorList>
    </citation>
    <scope>NUCLEOTIDE SEQUENCE</scope>
</reference>
<accession>A0A0G4HUL9</accession>
<evidence type="ECO:0000313" key="2">
    <source>
        <dbReference type="EMBL" id="CEM48118.1"/>
    </source>
</evidence>
<gene>
    <name evidence="2" type="ORF">Cvel_31899</name>
</gene>
<name>A0A0G4HUL9_9ALVE</name>
<feature type="compositionally biased region" description="Polar residues" evidence="1">
    <location>
        <begin position="103"/>
        <end position="120"/>
    </location>
</feature>
<proteinExistence type="predicted"/>
<dbReference type="AlphaFoldDB" id="A0A0G4HUL9"/>
<feature type="region of interest" description="Disordered" evidence="1">
    <location>
        <begin position="94"/>
        <end position="126"/>
    </location>
</feature>
<protein>
    <submittedName>
        <fullName evidence="2">Uncharacterized protein</fullName>
    </submittedName>
</protein>
<sequence length="126" mass="13340">MGCAVPCRHAPCTRSHSEDGGNLHSEQPGFPSFDEKALLLADTMRGLDTLLLLGCPLHRGGGRRLVSQAGGSEAMFLQGDRGVPSATLHRLVGERLHRPGGHSVTSASGRTQTSGGSENDSWPKRE</sequence>
<dbReference type="VEuPathDB" id="CryptoDB:Cvel_31899"/>
<dbReference type="EMBL" id="CDMZ01003938">
    <property type="protein sequence ID" value="CEM48118.1"/>
    <property type="molecule type" value="Genomic_DNA"/>
</dbReference>